<gene>
    <name evidence="1" type="ORF">BLNAU_18847</name>
</gene>
<name>A0ABQ9X3H6_9EUKA</name>
<accession>A0ABQ9X3H6</accession>
<keyword evidence="2" id="KW-1185">Reference proteome</keyword>
<dbReference type="Proteomes" id="UP001281761">
    <property type="component" value="Unassembled WGS sequence"/>
</dbReference>
<dbReference type="EMBL" id="JARBJD010000233">
    <property type="protein sequence ID" value="KAK2946245.1"/>
    <property type="molecule type" value="Genomic_DNA"/>
</dbReference>
<proteinExistence type="predicted"/>
<reference evidence="1 2" key="1">
    <citation type="journal article" date="2022" name="bioRxiv">
        <title>Genomics of Preaxostyla Flagellates Illuminates Evolutionary Transitions and the Path Towards Mitochondrial Loss.</title>
        <authorList>
            <person name="Novak L.V.F."/>
            <person name="Treitli S.C."/>
            <person name="Pyrih J."/>
            <person name="Halakuc P."/>
            <person name="Pipaliya S.V."/>
            <person name="Vacek V."/>
            <person name="Brzon O."/>
            <person name="Soukal P."/>
            <person name="Eme L."/>
            <person name="Dacks J.B."/>
            <person name="Karnkowska A."/>
            <person name="Elias M."/>
            <person name="Hampl V."/>
        </authorList>
    </citation>
    <scope>NUCLEOTIDE SEQUENCE [LARGE SCALE GENOMIC DNA]</scope>
    <source>
        <strain evidence="1">NAU3</strain>
        <tissue evidence="1">Gut</tissue>
    </source>
</reference>
<comment type="caution">
    <text evidence="1">The sequence shown here is derived from an EMBL/GenBank/DDBJ whole genome shotgun (WGS) entry which is preliminary data.</text>
</comment>
<protein>
    <submittedName>
        <fullName evidence="1">Uncharacterized protein</fullName>
    </submittedName>
</protein>
<organism evidence="1 2">
    <name type="scientific">Blattamonas nauphoetae</name>
    <dbReference type="NCBI Taxonomy" id="2049346"/>
    <lineage>
        <taxon>Eukaryota</taxon>
        <taxon>Metamonada</taxon>
        <taxon>Preaxostyla</taxon>
        <taxon>Oxymonadida</taxon>
        <taxon>Blattamonas</taxon>
    </lineage>
</organism>
<sequence>MSQQLFMVNPILSTPRLRDLTAADQNVLYDIIWLPRSAIELSGSDKVRSLSTTFHIAPQSIRDVVVEHQHTNRSILWYITNNIVSWQYDGAKIVCRKKRLLKTLEQEGFHERVEQLMFHDYSTENGSTIRSRSIGMLAQLGMNSPEPE</sequence>
<evidence type="ECO:0000313" key="2">
    <source>
        <dbReference type="Proteomes" id="UP001281761"/>
    </source>
</evidence>
<evidence type="ECO:0000313" key="1">
    <source>
        <dbReference type="EMBL" id="KAK2946245.1"/>
    </source>
</evidence>